<organism evidence="2 3">
    <name type="scientific">Macrostomum lignano</name>
    <dbReference type="NCBI Taxonomy" id="282301"/>
    <lineage>
        <taxon>Eukaryota</taxon>
        <taxon>Metazoa</taxon>
        <taxon>Spiralia</taxon>
        <taxon>Lophotrochozoa</taxon>
        <taxon>Platyhelminthes</taxon>
        <taxon>Rhabditophora</taxon>
        <taxon>Macrostomorpha</taxon>
        <taxon>Macrostomida</taxon>
        <taxon>Macrostomidae</taxon>
        <taxon>Macrostomum</taxon>
    </lineage>
</organism>
<feature type="compositionally biased region" description="Basic residues" evidence="1">
    <location>
        <begin position="159"/>
        <end position="174"/>
    </location>
</feature>
<feature type="compositionally biased region" description="Basic and acidic residues" evidence="1">
    <location>
        <begin position="121"/>
        <end position="143"/>
    </location>
</feature>
<evidence type="ECO:0000313" key="3">
    <source>
        <dbReference type="WBParaSite" id="maker-uti_cns_0041654-snap-gene-0.2-mRNA-1"/>
    </source>
</evidence>
<reference evidence="3" key="1">
    <citation type="submission" date="2016-11" db="UniProtKB">
        <authorList>
            <consortium name="WormBaseParasite"/>
        </authorList>
    </citation>
    <scope>IDENTIFICATION</scope>
</reference>
<feature type="compositionally biased region" description="Low complexity" evidence="1">
    <location>
        <begin position="210"/>
        <end position="226"/>
    </location>
</feature>
<feature type="compositionally biased region" description="Basic residues" evidence="1">
    <location>
        <begin position="111"/>
        <end position="120"/>
    </location>
</feature>
<dbReference type="AlphaFoldDB" id="A0A1I8IZA5"/>
<name>A0A1I8IZA5_9PLAT</name>
<protein>
    <submittedName>
        <fullName evidence="3">CG5993</fullName>
    </submittedName>
</protein>
<feature type="region of interest" description="Disordered" evidence="1">
    <location>
        <begin position="79"/>
        <end position="238"/>
    </location>
</feature>
<sequence>YFSNTLDSSSNQADQPVAQPKLWERPWTLDEIRERAHEWSLAGDAGDSVQEIRSSRTLLHNTFNDFNALADTRFVENSTTKRLSNNRGATLTPMSLKMPKGSFLLQPPQRPLRRQAKIRAKQLEDERNDLDSESSRRNGEQHRGSVRAAAEAAEDRLMKMTKKKKIMKQQRRSQSRSTNHQQSDSDEDDLQESEDRLTSLRRDNKKPKQKQTLQQAAATKSTAAAKSNDNNSVASLRR</sequence>
<accession>A0A1I8IZA5</accession>
<feature type="compositionally biased region" description="Basic and acidic residues" evidence="1">
    <location>
        <begin position="193"/>
        <end position="202"/>
    </location>
</feature>
<keyword evidence="2" id="KW-1185">Reference proteome</keyword>
<feature type="compositionally biased region" description="Polar residues" evidence="1">
    <location>
        <begin position="227"/>
        <end position="238"/>
    </location>
</feature>
<proteinExistence type="predicted"/>
<dbReference type="Proteomes" id="UP000095280">
    <property type="component" value="Unplaced"/>
</dbReference>
<evidence type="ECO:0000313" key="2">
    <source>
        <dbReference type="Proteomes" id="UP000095280"/>
    </source>
</evidence>
<evidence type="ECO:0000256" key="1">
    <source>
        <dbReference type="SAM" id="MobiDB-lite"/>
    </source>
</evidence>
<feature type="compositionally biased region" description="Polar residues" evidence="1">
    <location>
        <begin position="79"/>
        <end position="93"/>
    </location>
</feature>
<dbReference type="WBParaSite" id="maker-uti_cns_0041654-snap-gene-0.2-mRNA-1">
    <property type="protein sequence ID" value="maker-uti_cns_0041654-snap-gene-0.2-mRNA-1"/>
    <property type="gene ID" value="maker-uti_cns_0041654-snap-gene-0.2"/>
</dbReference>